<dbReference type="RefSeq" id="WP_206585419.1">
    <property type="nucleotide sequence ID" value="NZ_JAFKCU010000001.1"/>
</dbReference>
<comment type="caution">
    <text evidence="1">The sequence shown here is derived from an EMBL/GenBank/DDBJ whole genome shotgun (WGS) entry which is preliminary data.</text>
</comment>
<name>A0ABS3CCG3_9BACT</name>
<organism evidence="1 2">
    <name type="scientific">Algoriphagus pacificus</name>
    <dbReference type="NCBI Taxonomy" id="2811234"/>
    <lineage>
        <taxon>Bacteria</taxon>
        <taxon>Pseudomonadati</taxon>
        <taxon>Bacteroidota</taxon>
        <taxon>Cytophagia</taxon>
        <taxon>Cytophagales</taxon>
        <taxon>Cyclobacteriaceae</taxon>
        <taxon>Algoriphagus</taxon>
    </lineage>
</organism>
<keyword evidence="2" id="KW-1185">Reference proteome</keyword>
<dbReference type="Proteomes" id="UP000664480">
    <property type="component" value="Unassembled WGS sequence"/>
</dbReference>
<protein>
    <submittedName>
        <fullName evidence="1">Molecular chaperone DnaK</fullName>
    </submittedName>
</protein>
<evidence type="ECO:0000313" key="2">
    <source>
        <dbReference type="Proteomes" id="UP000664480"/>
    </source>
</evidence>
<sequence length="131" mass="14658">MKISKADFESMRAKYDKEVKKGKPAKDKNGKDKTDQTNWIFFDRETLEGLLAKADQDPKKGGIQFYITEYTEEVATKYYPNDVDKVTGALALVMRPANLDEGQLSLTAGEDDYANHGTICPPFCDPEPTDA</sequence>
<evidence type="ECO:0000313" key="1">
    <source>
        <dbReference type="EMBL" id="MBN7814793.1"/>
    </source>
</evidence>
<gene>
    <name evidence="1" type="ORF">J0A69_05100</name>
</gene>
<dbReference type="EMBL" id="JAFKCU010000001">
    <property type="protein sequence ID" value="MBN7814793.1"/>
    <property type="molecule type" value="Genomic_DNA"/>
</dbReference>
<proteinExistence type="predicted"/>
<accession>A0ABS3CCG3</accession>
<reference evidence="1 2" key="1">
    <citation type="submission" date="2021-03" db="EMBL/GenBank/DDBJ databases">
        <title>novel species isolated from a fishpond in China.</title>
        <authorList>
            <person name="Lu H."/>
            <person name="Cai Z."/>
        </authorList>
    </citation>
    <scope>NUCLEOTIDE SEQUENCE [LARGE SCALE GENOMIC DNA]</scope>
    <source>
        <strain evidence="1 2">YJ13C</strain>
    </source>
</reference>